<proteinExistence type="predicted"/>
<dbReference type="AlphaFoldDB" id="A0A7T2W1T5"/>
<dbReference type="Proteomes" id="UP000594778">
    <property type="component" value="Chromosome"/>
</dbReference>
<dbReference type="EMBL" id="CP065668">
    <property type="protein sequence ID" value="QPS10678.1"/>
    <property type="molecule type" value="Genomic_DNA"/>
</dbReference>
<evidence type="ECO:0000313" key="2">
    <source>
        <dbReference type="Proteomes" id="UP000594778"/>
    </source>
</evidence>
<sequence>MQYQYHDGLLEQVRLDVAARSVELCFFLYAVFDRPQARVAIRFERIANFPAVQAYFANVQRDAAAEMDDCLGRCEVLQRDTKRPSSARAQHLFLQLSHYGRLKIHCESVVEELVPEP</sequence>
<gene>
    <name evidence="1" type="ORF">I6G66_12085</name>
</gene>
<organism evidence="1 2">
    <name type="scientific">Delftia acidovorans</name>
    <name type="common">Pseudomonas acidovorans</name>
    <name type="synonym">Comamonas acidovorans</name>
    <dbReference type="NCBI Taxonomy" id="80866"/>
    <lineage>
        <taxon>Bacteria</taxon>
        <taxon>Pseudomonadati</taxon>
        <taxon>Pseudomonadota</taxon>
        <taxon>Betaproteobacteria</taxon>
        <taxon>Burkholderiales</taxon>
        <taxon>Comamonadaceae</taxon>
        <taxon>Delftia</taxon>
    </lineage>
</organism>
<evidence type="ECO:0000313" key="1">
    <source>
        <dbReference type="EMBL" id="QPS10678.1"/>
    </source>
</evidence>
<protein>
    <submittedName>
        <fullName evidence="1">Uncharacterized protein</fullName>
    </submittedName>
</protein>
<reference evidence="1 2" key="1">
    <citation type="submission" date="2020-12" db="EMBL/GenBank/DDBJ databases">
        <title>FDA dAtabase for Regulatory Grade micrObial Sequences (FDA-ARGOS): Supporting development and validation of Infectious Disease Dx tests.</title>
        <authorList>
            <person name="Sproer C."/>
            <person name="Gronow S."/>
            <person name="Severitt S."/>
            <person name="Schroder I."/>
            <person name="Tallon L."/>
            <person name="Sadzewicz L."/>
            <person name="Zhao X."/>
            <person name="Boylan J."/>
            <person name="Ott S."/>
            <person name="Bowen H."/>
            <person name="Vavikolanu K."/>
            <person name="Mehta A."/>
            <person name="Aluvathingal J."/>
            <person name="Nadendla S."/>
            <person name="Lowell S."/>
            <person name="Myers T."/>
            <person name="Yan Y."/>
            <person name="Sichtig H."/>
        </authorList>
    </citation>
    <scope>NUCLEOTIDE SEQUENCE [LARGE SCALE GENOMIC DNA]</scope>
    <source>
        <strain evidence="1 2">FDAARGOS_909</strain>
    </source>
</reference>
<name>A0A7T2W1T5_DELAC</name>
<accession>A0A7T2W1T5</accession>
<dbReference type="RefSeq" id="WP_197957070.1">
    <property type="nucleotide sequence ID" value="NZ_CP065668.1"/>
</dbReference>